<dbReference type="AlphaFoldDB" id="A0A1L3MRQ7"/>
<reference evidence="2 3" key="1">
    <citation type="journal article" date="2016" name="Sci. Rep.">
        <title>Complete genome sequence and transcriptomic analysis of a novel marine strain Bacillus weihaiensis reveals the mechanism of brown algae degradation.</title>
        <authorList>
            <person name="Zhu Y."/>
            <person name="Chen P."/>
            <person name="Bao Y."/>
            <person name="Men Y."/>
            <person name="Zeng Y."/>
            <person name="Yang J."/>
            <person name="Sun J."/>
            <person name="Sun Y."/>
        </authorList>
    </citation>
    <scope>NUCLEOTIDE SEQUENCE [LARGE SCALE GENOMIC DNA]</scope>
    <source>
        <strain evidence="2 3">Alg07</strain>
    </source>
</reference>
<dbReference type="EMBL" id="CP016020">
    <property type="protein sequence ID" value="APH05003.1"/>
    <property type="molecule type" value="Genomic_DNA"/>
</dbReference>
<evidence type="ECO:0000259" key="1">
    <source>
        <dbReference type="Pfam" id="PF20591"/>
    </source>
</evidence>
<feature type="domain" description="DUF6792" evidence="1">
    <location>
        <begin position="3"/>
        <end position="49"/>
    </location>
</feature>
<keyword evidence="3" id="KW-1185">Reference proteome</keyword>
<name>A0A1L3MRQ7_9BACI</name>
<dbReference type="Proteomes" id="UP000181936">
    <property type="component" value="Chromosome"/>
</dbReference>
<dbReference type="OrthoDB" id="2712710at2"/>
<evidence type="ECO:0000313" key="3">
    <source>
        <dbReference type="Proteomes" id="UP000181936"/>
    </source>
</evidence>
<dbReference type="Pfam" id="PF20591">
    <property type="entry name" value="DUF6792"/>
    <property type="match status" value="1"/>
</dbReference>
<organism evidence="2 3">
    <name type="scientific">Bacillus weihaiensis</name>
    <dbReference type="NCBI Taxonomy" id="1547283"/>
    <lineage>
        <taxon>Bacteria</taxon>
        <taxon>Bacillati</taxon>
        <taxon>Bacillota</taxon>
        <taxon>Bacilli</taxon>
        <taxon>Bacillales</taxon>
        <taxon>Bacillaceae</taxon>
        <taxon>Bacillus</taxon>
    </lineage>
</organism>
<evidence type="ECO:0000313" key="2">
    <source>
        <dbReference type="EMBL" id="APH05003.1"/>
    </source>
</evidence>
<protein>
    <recommendedName>
        <fullName evidence="1">DUF6792 domain-containing protein</fullName>
    </recommendedName>
</protein>
<accession>A0A1L3MRQ7</accession>
<proteinExistence type="predicted"/>
<dbReference type="KEGG" id="bwh:A9C19_09720"/>
<dbReference type="STRING" id="1547283.A9C19_09720"/>
<gene>
    <name evidence="2" type="ORF">A9C19_09720</name>
</gene>
<dbReference type="InterPro" id="IPR046742">
    <property type="entry name" value="DUF6792"/>
</dbReference>
<sequence length="77" mass="8931">MRDKYELKEDQDIYKIPPDELKSFTEEYDKNKIDESTIHHLTSEEDMLYGASSVRGFLEIGGRDGFLDTDPRFAGIL</sequence>